<evidence type="ECO:0000313" key="3">
    <source>
        <dbReference type="Proteomes" id="UP000032544"/>
    </source>
</evidence>
<dbReference type="Proteomes" id="UP000032544">
    <property type="component" value="Unassembled WGS sequence"/>
</dbReference>
<keyword evidence="3" id="KW-1185">Reference proteome</keyword>
<dbReference type="Pfam" id="PF07883">
    <property type="entry name" value="Cupin_2"/>
    <property type="match status" value="1"/>
</dbReference>
<dbReference type="PANTHER" id="PTHR40112:SF1">
    <property type="entry name" value="H2HPP ISOMERASE"/>
    <property type="match status" value="1"/>
</dbReference>
<gene>
    <name evidence="2" type="ORF">LH29_15920</name>
</gene>
<proteinExistence type="predicted"/>
<protein>
    <submittedName>
        <fullName evidence="2">Cupin</fullName>
    </submittedName>
</protein>
<evidence type="ECO:0000259" key="1">
    <source>
        <dbReference type="Pfam" id="PF07883"/>
    </source>
</evidence>
<reference evidence="2 3" key="1">
    <citation type="submission" date="2014-09" db="EMBL/GenBank/DDBJ databases">
        <title>Draft Genome Sequence of Draconibacterium sp. JN14CK-3.</title>
        <authorList>
            <person name="Dong C."/>
            <person name="Lai Q."/>
            <person name="Shao Z."/>
        </authorList>
    </citation>
    <scope>NUCLEOTIDE SEQUENCE [LARGE SCALE GENOMIC DNA]</scope>
    <source>
        <strain evidence="2 3">JN14CK-3</strain>
    </source>
</reference>
<dbReference type="AlphaFoldDB" id="A0A0D8J7E2"/>
<dbReference type="PANTHER" id="PTHR40112">
    <property type="entry name" value="H2HPP ISOMERASE"/>
    <property type="match status" value="1"/>
</dbReference>
<comment type="caution">
    <text evidence="2">The sequence shown here is derived from an EMBL/GenBank/DDBJ whole genome shotgun (WGS) entry which is preliminary data.</text>
</comment>
<dbReference type="SUPFAM" id="SSF51182">
    <property type="entry name" value="RmlC-like cupins"/>
    <property type="match status" value="1"/>
</dbReference>
<dbReference type="InterPro" id="IPR052535">
    <property type="entry name" value="Bacilysin_H2HPP_isomerase"/>
</dbReference>
<dbReference type="CDD" id="cd02238">
    <property type="entry name" value="cupin_KdgF"/>
    <property type="match status" value="1"/>
</dbReference>
<dbReference type="Gene3D" id="2.60.120.10">
    <property type="entry name" value="Jelly Rolls"/>
    <property type="match status" value="1"/>
</dbReference>
<feature type="domain" description="Cupin type-2" evidence="1">
    <location>
        <begin position="33"/>
        <end position="97"/>
    </location>
</feature>
<dbReference type="InterPro" id="IPR014710">
    <property type="entry name" value="RmlC-like_jellyroll"/>
</dbReference>
<evidence type="ECO:0000313" key="2">
    <source>
        <dbReference type="EMBL" id="KJF42895.1"/>
    </source>
</evidence>
<dbReference type="OrthoDB" id="9811153at2"/>
<dbReference type="RefSeq" id="WP_045031342.1">
    <property type="nucleotide sequence ID" value="NZ_JRHC01000004.1"/>
</dbReference>
<dbReference type="EMBL" id="JRHC01000004">
    <property type="protein sequence ID" value="KJF42895.1"/>
    <property type="molecule type" value="Genomic_DNA"/>
</dbReference>
<dbReference type="STRING" id="1544798.LH29_15920"/>
<dbReference type="InterPro" id="IPR013096">
    <property type="entry name" value="Cupin_2"/>
</dbReference>
<accession>A0A0D8J7E2</accession>
<name>A0A0D8J7E2_9BACT</name>
<organism evidence="2 3">
    <name type="scientific">Draconibacterium sediminis</name>
    <dbReference type="NCBI Taxonomy" id="1544798"/>
    <lineage>
        <taxon>Bacteria</taxon>
        <taxon>Pseudomonadati</taxon>
        <taxon>Bacteroidota</taxon>
        <taxon>Bacteroidia</taxon>
        <taxon>Marinilabiliales</taxon>
        <taxon>Prolixibacteraceae</taxon>
        <taxon>Draconibacterium</taxon>
    </lineage>
</organism>
<dbReference type="InterPro" id="IPR011051">
    <property type="entry name" value="RmlC_Cupin_sf"/>
</dbReference>
<sequence length="112" mass="13058">MFTKSNFRSYKSLLPGVKMRPLAFEEQSIMCEFELQKGSELPPHSHPYEQTGYLLSGRLNFRIDNEWVIAEPGDSWCIPSTIEHQVEVLEDAKVLEVFTPIRPDYLPDEKER</sequence>